<name>A0ABQ8TE07_PERAM</name>
<reference evidence="4 5" key="1">
    <citation type="journal article" date="2022" name="Allergy">
        <title>Genome assembly and annotation of Periplaneta americana reveal a comprehensive cockroach allergen profile.</title>
        <authorList>
            <person name="Wang L."/>
            <person name="Xiong Q."/>
            <person name="Saelim N."/>
            <person name="Wang L."/>
            <person name="Nong W."/>
            <person name="Wan A.T."/>
            <person name="Shi M."/>
            <person name="Liu X."/>
            <person name="Cao Q."/>
            <person name="Hui J.H.L."/>
            <person name="Sookrung N."/>
            <person name="Leung T.F."/>
            <person name="Tungtrongchitr A."/>
            <person name="Tsui S.K.W."/>
        </authorList>
    </citation>
    <scope>NUCLEOTIDE SEQUENCE [LARGE SCALE GENOMIC DNA]</scope>
    <source>
        <strain evidence="4">PWHHKU_190912</strain>
    </source>
</reference>
<dbReference type="Proteomes" id="UP001148838">
    <property type="component" value="Unassembled WGS sequence"/>
</dbReference>
<feature type="domain" description="Reverse transcriptase" evidence="3">
    <location>
        <begin position="1183"/>
        <end position="1422"/>
    </location>
</feature>
<evidence type="ECO:0000313" key="5">
    <source>
        <dbReference type="Proteomes" id="UP001148838"/>
    </source>
</evidence>
<dbReference type="SUPFAM" id="SSF56672">
    <property type="entry name" value="DNA/RNA polymerases"/>
    <property type="match status" value="1"/>
</dbReference>
<sequence>MTRFSKAKKERENLAIQPKTENSSTFINASEYQQLDVAELKMALDMVIVAYSLLNSGVLPEAYSAILPSAVTLAQPTYQGIQGCFRSLITNLNDVMCIRSHMTTELWRKRNTTETPQQERHNSRRTIKIQKEDQSSTTGPRRRHGKPQETNRTRTTKEKKKKKNKRRKKIGQQTETDNARNEQTEFTRTRRLNQTFLQQRTATLEIATDQIKREEIEDALETVVEYIRGARIKQRKRIAKPWFDRECYERRKEALNQLHTAKQSRTKEALRLYSEKRKDYKRIIKEKKNNYIEEQAKKQAEEAQKNPIAAQKQISKVSAAGIQIATWKKHFTSLLNKNQAEEAYSNNQTEEVTPIHPIRDTEVKEAIKRAKNKKAPGPDGIFNENLKETADKLVGIWTKIFRRCSTLPQNIITQGLDVTIILYADDMVFGSSKREDLQIAVDRLEDWATDNDFKINKNKTVMMIFRKGERMAAEDKITLEGEELQRVNHFREKIIAYELAKETFFIEDIKDKMLLPSTPQATKHIRQREEKRAEIYEEFYTSDAMSDRNCKPKVLKTAEIENKLIGELKAQMEAFMGDIKSGIENMLREEIKTNLRRELQQHLQRPSVIKQKAPNPPTKQGNEGASEDTFQNETTEPVDEKKEERIEVEDEHSSSEIQANEESPEEERGTSIEVAKRKKPRENTRITGTRDPENIPIRAADKTAWLYVGRLHQSVEKEGLIKYLEENGISGAIECEELSVKGINKAFRVGIPFELKDLTEQPEFWPRGVVTATWNTEGLINALDMIPEDNLAMFDVIVLTETFLRKEWNAKGFYTINALATQGQRGRPVSGITCLIKPELAPFKIERKSPEMLIIRTRLCTIIGVYLHPNYKEEEIIDIISGGLAQSQQQELVIIAGDMNCRIDVRDHKAETVLQFLEEEGLTLINKASEKTYKGDTRSAQNSSKKTHACRNDIYTSKGKPNCPRNPKISRKLDTQMIEQSHTQIKEAEQEIQTGHIDRAVNKLEHIITNATRITKPIERKAKPWFNRNCYQARQLALHSALTSRSEETLKEYANERRKYKTLIRESKREHYEEKAREIIEESENDPFRVLKQRKPTFPRDIPMDTWVQHFTEILQSKDTRPLKETAKKEEDAFLETFTQDEVLRLVMGSKDKKASGPDNIFNEHLKSAAPMLIKAWKNLFNECLLRGSIPERWRTSRIKTLYKGKCNASDPHAYRGIALECTLLKILTKVVAERITALVDHHIPAEQFGFRKNRSTIQAVECLQENIKESLHHPKGKLYTVFVDYTKAFDTINRTKLIAKLENLIGRRNPIARLIRDILMENSIRIEDTITVSTPIDQTTGVLQGDPLSPLLFNIATHDVVEATKAEELTTYLYADDMVMASTSRNTLQGALDRLVEWARGNDLTLNRTKTVAMTFKRDGK</sequence>
<dbReference type="EMBL" id="JAJSOF020000011">
    <property type="protein sequence ID" value="KAJ4444760.1"/>
    <property type="molecule type" value="Genomic_DNA"/>
</dbReference>
<feature type="coiled-coil region" evidence="1">
    <location>
        <begin position="270"/>
        <end position="304"/>
    </location>
</feature>
<feature type="region of interest" description="Disordered" evidence="2">
    <location>
        <begin position="108"/>
        <end position="191"/>
    </location>
</feature>
<dbReference type="Pfam" id="PF00078">
    <property type="entry name" value="RVT_1"/>
    <property type="match status" value="2"/>
</dbReference>
<keyword evidence="1" id="KW-0175">Coiled coil</keyword>
<feature type="compositionally biased region" description="Basic and acidic residues" evidence="2">
    <location>
        <begin position="681"/>
        <end position="693"/>
    </location>
</feature>
<dbReference type="PANTHER" id="PTHR19446">
    <property type="entry name" value="REVERSE TRANSCRIPTASES"/>
    <property type="match status" value="1"/>
</dbReference>
<feature type="compositionally biased region" description="Basic and acidic residues" evidence="2">
    <location>
        <begin position="177"/>
        <end position="188"/>
    </location>
</feature>
<evidence type="ECO:0000313" key="4">
    <source>
        <dbReference type="EMBL" id="KAJ4444760.1"/>
    </source>
</evidence>
<comment type="caution">
    <text evidence="4">The sequence shown here is derived from an EMBL/GenBank/DDBJ whole genome shotgun (WGS) entry which is preliminary data.</text>
</comment>
<evidence type="ECO:0000259" key="3">
    <source>
        <dbReference type="PROSITE" id="PS50878"/>
    </source>
</evidence>
<feature type="compositionally biased region" description="Basic and acidic residues" evidence="2">
    <location>
        <begin position="108"/>
        <end position="121"/>
    </location>
</feature>
<dbReference type="CDD" id="cd01650">
    <property type="entry name" value="RT_nLTR_like"/>
    <property type="match status" value="1"/>
</dbReference>
<dbReference type="InterPro" id="IPR036691">
    <property type="entry name" value="Endo/exonu/phosph_ase_sf"/>
</dbReference>
<proteinExistence type="predicted"/>
<dbReference type="Gene3D" id="3.60.10.10">
    <property type="entry name" value="Endonuclease/exonuclease/phosphatase"/>
    <property type="match status" value="1"/>
</dbReference>
<keyword evidence="5" id="KW-1185">Reference proteome</keyword>
<accession>A0ABQ8TE07</accession>
<dbReference type="InterPro" id="IPR043502">
    <property type="entry name" value="DNA/RNA_pol_sf"/>
</dbReference>
<gene>
    <name evidence="4" type="ORF">ANN_06557</name>
</gene>
<dbReference type="SUPFAM" id="SSF56219">
    <property type="entry name" value="DNase I-like"/>
    <property type="match status" value="1"/>
</dbReference>
<organism evidence="4 5">
    <name type="scientific">Periplaneta americana</name>
    <name type="common">American cockroach</name>
    <name type="synonym">Blatta americana</name>
    <dbReference type="NCBI Taxonomy" id="6978"/>
    <lineage>
        <taxon>Eukaryota</taxon>
        <taxon>Metazoa</taxon>
        <taxon>Ecdysozoa</taxon>
        <taxon>Arthropoda</taxon>
        <taxon>Hexapoda</taxon>
        <taxon>Insecta</taxon>
        <taxon>Pterygota</taxon>
        <taxon>Neoptera</taxon>
        <taxon>Polyneoptera</taxon>
        <taxon>Dictyoptera</taxon>
        <taxon>Blattodea</taxon>
        <taxon>Blattoidea</taxon>
        <taxon>Blattidae</taxon>
        <taxon>Blattinae</taxon>
        <taxon>Periplaneta</taxon>
    </lineage>
</organism>
<feature type="compositionally biased region" description="Basic residues" evidence="2">
    <location>
        <begin position="157"/>
        <end position="170"/>
    </location>
</feature>
<feature type="region of interest" description="Disordered" evidence="2">
    <location>
        <begin position="603"/>
        <end position="693"/>
    </location>
</feature>
<dbReference type="InterPro" id="IPR000477">
    <property type="entry name" value="RT_dom"/>
</dbReference>
<protein>
    <recommendedName>
        <fullName evidence="3">Reverse transcriptase domain-containing protein</fullName>
    </recommendedName>
</protein>
<dbReference type="PROSITE" id="PS50878">
    <property type="entry name" value="RT_POL"/>
    <property type="match status" value="1"/>
</dbReference>
<evidence type="ECO:0000256" key="1">
    <source>
        <dbReference type="SAM" id="Coils"/>
    </source>
</evidence>
<evidence type="ECO:0000256" key="2">
    <source>
        <dbReference type="SAM" id="MobiDB-lite"/>
    </source>
</evidence>
<feature type="compositionally biased region" description="Basic and acidic residues" evidence="2">
    <location>
        <begin position="146"/>
        <end position="156"/>
    </location>
</feature>
<feature type="compositionally biased region" description="Polar residues" evidence="2">
    <location>
        <begin position="618"/>
        <end position="635"/>
    </location>
</feature>